<dbReference type="NCBIfam" id="TIGR00119">
    <property type="entry name" value="acolac_sm"/>
    <property type="match status" value="1"/>
</dbReference>
<dbReference type="RefSeq" id="WP_005523067.1">
    <property type="nucleotide sequence ID" value="NZ_CAJPQJ010000025.1"/>
</dbReference>
<dbReference type="Gene3D" id="3.30.70.260">
    <property type="match status" value="1"/>
</dbReference>
<accession>A0A3S5BHH5</accession>
<comment type="pathway">
    <text evidence="1 8">Amino-acid biosynthesis; L-isoleucine biosynthesis; L-isoleucine from 2-oxobutanoate: step 1/4.</text>
</comment>
<dbReference type="GO" id="GO:1990610">
    <property type="term" value="F:acetolactate synthase regulator activity"/>
    <property type="evidence" value="ECO:0007669"/>
    <property type="project" value="UniProtKB-UniRule"/>
</dbReference>
<gene>
    <name evidence="10" type="primary">ilvH</name>
    <name evidence="10" type="ORF">NCTC10254_02207</name>
</gene>
<dbReference type="EMBL" id="UARK01000032">
    <property type="protein sequence ID" value="SPW31745.1"/>
    <property type="molecule type" value="Genomic_DNA"/>
</dbReference>
<feature type="domain" description="ACT" evidence="9">
    <location>
        <begin position="14"/>
        <end position="88"/>
    </location>
</feature>
<comment type="catalytic activity">
    <reaction evidence="7 8">
        <text>2 pyruvate + H(+) = (2S)-2-acetolactate + CO2</text>
        <dbReference type="Rhea" id="RHEA:25249"/>
        <dbReference type="ChEBI" id="CHEBI:15361"/>
        <dbReference type="ChEBI" id="CHEBI:15378"/>
        <dbReference type="ChEBI" id="CHEBI:16526"/>
        <dbReference type="ChEBI" id="CHEBI:58476"/>
        <dbReference type="EC" id="2.2.1.6"/>
    </reaction>
</comment>
<evidence type="ECO:0000256" key="5">
    <source>
        <dbReference type="ARBA" id="ARBA00022605"/>
    </source>
</evidence>
<dbReference type="PANTHER" id="PTHR30239">
    <property type="entry name" value="ACETOLACTATE SYNTHASE SMALL SUBUNIT"/>
    <property type="match status" value="1"/>
</dbReference>
<dbReference type="PROSITE" id="PS51671">
    <property type="entry name" value="ACT"/>
    <property type="match status" value="1"/>
</dbReference>
<evidence type="ECO:0000313" key="11">
    <source>
        <dbReference type="Proteomes" id="UP000249886"/>
    </source>
</evidence>
<dbReference type="InterPro" id="IPR039557">
    <property type="entry name" value="AHAS_ACT"/>
</dbReference>
<comment type="function">
    <text evidence="8">Catalyzes the conversion of 2 pyruvate molecules into acetolactate in the first common step of the biosynthetic pathway of the branched-amino acids such as leucine, isoleucine, and valine.</text>
</comment>
<sequence>MPNNPNNTVVSRHVLSVLVEDLDGIISRVSAMFTRRGFSLVSLVSGKTEHPKINRITVVVDADEVNIEQITKQLNKLVPVLKVVRLEEGTMVARALMMVKVAADANNRPQVVDAANIFRARVVDVAPDSVVIEATGTQGKLRALLEVLEPFGIRELISSGQIALNRGPKTMAPSVR</sequence>
<dbReference type="InterPro" id="IPR019455">
    <property type="entry name" value="Acetolactate_synth_ssu_C"/>
</dbReference>
<keyword evidence="6 8" id="KW-0100">Branched-chain amino acid biosynthesis</keyword>
<dbReference type="GeneID" id="84574870"/>
<evidence type="ECO:0000256" key="4">
    <source>
        <dbReference type="ARBA" id="ARBA00011744"/>
    </source>
</evidence>
<dbReference type="Pfam" id="PF10369">
    <property type="entry name" value="ALS_ss_C"/>
    <property type="match status" value="1"/>
</dbReference>
<evidence type="ECO:0000256" key="1">
    <source>
        <dbReference type="ARBA" id="ARBA00004974"/>
    </source>
</evidence>
<reference evidence="10 11" key="1">
    <citation type="submission" date="2018-06" db="EMBL/GenBank/DDBJ databases">
        <authorList>
            <consortium name="Pathogen Informatics"/>
            <person name="Doyle S."/>
        </authorList>
    </citation>
    <scope>NUCLEOTIDE SEQUENCE [LARGE SCALE GENOMIC DNA]</scope>
    <source>
        <strain evidence="10 11">NCTC10254</strain>
    </source>
</reference>
<dbReference type="Gene3D" id="3.30.70.1150">
    <property type="entry name" value="ACT-like. Chain A, domain 2"/>
    <property type="match status" value="1"/>
</dbReference>
<dbReference type="AlphaFoldDB" id="A0A3S5BHH5"/>
<dbReference type="InterPro" id="IPR004789">
    <property type="entry name" value="Acetalactate_synth_ssu"/>
</dbReference>
<keyword evidence="5 8" id="KW-0028">Amino-acid biosynthesis</keyword>
<comment type="caution">
    <text evidence="10">The sequence shown here is derived from an EMBL/GenBank/DDBJ whole genome shotgun (WGS) entry which is preliminary data.</text>
</comment>
<dbReference type="Proteomes" id="UP000249886">
    <property type="component" value="Unassembled WGS sequence"/>
</dbReference>
<dbReference type="GO" id="GO:0009099">
    <property type="term" value="P:L-valine biosynthetic process"/>
    <property type="evidence" value="ECO:0007669"/>
    <property type="project" value="UniProtKB-UniRule"/>
</dbReference>
<proteinExistence type="inferred from homology"/>
<dbReference type="UniPathway" id="UPA00049">
    <property type="reaction ID" value="UER00059"/>
</dbReference>
<organism evidence="10 11">
    <name type="scientific">Corynebacterium matruchotii</name>
    <dbReference type="NCBI Taxonomy" id="43768"/>
    <lineage>
        <taxon>Bacteria</taxon>
        <taxon>Bacillati</taxon>
        <taxon>Actinomycetota</taxon>
        <taxon>Actinomycetes</taxon>
        <taxon>Mycobacteriales</taxon>
        <taxon>Corynebacteriaceae</taxon>
        <taxon>Corynebacterium</taxon>
    </lineage>
</organism>
<name>A0A3S5BHH5_9CORY</name>
<dbReference type="Pfam" id="PF22629">
    <property type="entry name" value="ACT_AHAS_ss"/>
    <property type="match status" value="1"/>
</dbReference>
<evidence type="ECO:0000313" key="10">
    <source>
        <dbReference type="EMBL" id="SPW31745.1"/>
    </source>
</evidence>
<dbReference type="InterPro" id="IPR027271">
    <property type="entry name" value="Acetolactate_synth/TF_NikR_C"/>
</dbReference>
<dbReference type="SUPFAM" id="SSF55021">
    <property type="entry name" value="ACT-like"/>
    <property type="match status" value="2"/>
</dbReference>
<evidence type="ECO:0000259" key="9">
    <source>
        <dbReference type="PROSITE" id="PS51671"/>
    </source>
</evidence>
<comment type="subunit">
    <text evidence="4 8">Dimer of large and small chains.</text>
</comment>
<dbReference type="GO" id="GO:0009097">
    <property type="term" value="P:isoleucine biosynthetic process"/>
    <property type="evidence" value="ECO:0007669"/>
    <property type="project" value="UniProtKB-UniRule"/>
</dbReference>
<dbReference type="EC" id="2.2.1.6" evidence="8"/>
<dbReference type="NCBIfam" id="NF008864">
    <property type="entry name" value="PRK11895.1"/>
    <property type="match status" value="1"/>
</dbReference>
<dbReference type="InterPro" id="IPR002912">
    <property type="entry name" value="ACT_dom"/>
</dbReference>
<evidence type="ECO:0000256" key="8">
    <source>
        <dbReference type="RuleBase" id="RU368092"/>
    </source>
</evidence>
<evidence type="ECO:0000256" key="6">
    <source>
        <dbReference type="ARBA" id="ARBA00023304"/>
    </source>
</evidence>
<dbReference type="CDD" id="cd04878">
    <property type="entry name" value="ACT_AHAS"/>
    <property type="match status" value="1"/>
</dbReference>
<dbReference type="UniPathway" id="UPA00047">
    <property type="reaction ID" value="UER00055"/>
</dbReference>
<keyword evidence="8 10" id="KW-0808">Transferase</keyword>
<dbReference type="GO" id="GO:0003984">
    <property type="term" value="F:acetolactate synthase activity"/>
    <property type="evidence" value="ECO:0007669"/>
    <property type="project" value="UniProtKB-UniRule"/>
</dbReference>
<dbReference type="InterPro" id="IPR045865">
    <property type="entry name" value="ACT-like_dom_sf"/>
</dbReference>
<evidence type="ECO:0000256" key="2">
    <source>
        <dbReference type="ARBA" id="ARBA00005025"/>
    </source>
</evidence>
<dbReference type="PANTHER" id="PTHR30239:SF0">
    <property type="entry name" value="ACETOLACTATE SYNTHASE SMALL SUBUNIT 1, CHLOROPLASTIC"/>
    <property type="match status" value="1"/>
</dbReference>
<comment type="pathway">
    <text evidence="2 8">Amino-acid biosynthesis; L-valine biosynthesis; L-valine from pyruvate: step 1/4.</text>
</comment>
<evidence type="ECO:0000256" key="7">
    <source>
        <dbReference type="ARBA" id="ARBA00048670"/>
    </source>
</evidence>
<dbReference type="InterPro" id="IPR054480">
    <property type="entry name" value="AHAS_small-like_ACT"/>
</dbReference>
<dbReference type="FunFam" id="3.30.70.1150:FF:000001">
    <property type="entry name" value="Acetolactate synthase small subunit"/>
    <property type="match status" value="1"/>
</dbReference>
<protein>
    <recommendedName>
        <fullName evidence="8">Acetolactate synthase small subunit</fullName>
        <shortName evidence="8">AHAS</shortName>
        <shortName evidence="8">ALS</shortName>
        <ecNumber evidence="8">2.2.1.6</ecNumber>
    </recommendedName>
    <alternativeName>
        <fullName evidence="8">Acetohydroxy-acid synthase small subunit</fullName>
    </alternativeName>
</protein>
<comment type="similarity">
    <text evidence="3 8">Belongs to the acetolactate synthase small subunit family.</text>
</comment>
<evidence type="ECO:0000256" key="3">
    <source>
        <dbReference type="ARBA" id="ARBA00006341"/>
    </source>
</evidence>
<dbReference type="GO" id="GO:0005829">
    <property type="term" value="C:cytosol"/>
    <property type="evidence" value="ECO:0007669"/>
    <property type="project" value="TreeGrafter"/>
</dbReference>